<feature type="region of interest" description="Disordered" evidence="1">
    <location>
        <begin position="42"/>
        <end position="94"/>
    </location>
</feature>
<evidence type="ECO:0000313" key="2">
    <source>
        <dbReference type="EMBL" id="OHA54905.1"/>
    </source>
</evidence>
<sequence length="94" mass="10377">MSALIDIERLQKIFGRKGEKVVIVVPGQDPVVLVPLTEYEQYGQGKRAPSVGELKVNKPPQKPQTPAPKLQTPESVDPLQGGLEDDDQYFPEPL</sequence>
<reference evidence="2 3" key="1">
    <citation type="journal article" date="2016" name="Nat. Commun.">
        <title>Thousands of microbial genomes shed light on interconnected biogeochemical processes in an aquifer system.</title>
        <authorList>
            <person name="Anantharaman K."/>
            <person name="Brown C.T."/>
            <person name="Hug L.A."/>
            <person name="Sharon I."/>
            <person name="Castelle C.J."/>
            <person name="Probst A.J."/>
            <person name="Thomas B.C."/>
            <person name="Singh A."/>
            <person name="Wilkins M.J."/>
            <person name="Karaoz U."/>
            <person name="Brodie E.L."/>
            <person name="Williams K.H."/>
            <person name="Hubbard S.S."/>
            <person name="Banfield J.F."/>
        </authorList>
    </citation>
    <scope>NUCLEOTIDE SEQUENCE [LARGE SCALE GENOMIC DNA]</scope>
</reference>
<evidence type="ECO:0000256" key="1">
    <source>
        <dbReference type="SAM" id="MobiDB-lite"/>
    </source>
</evidence>
<protein>
    <submittedName>
        <fullName evidence="2">Uncharacterized protein</fullName>
    </submittedName>
</protein>
<organism evidence="2 3">
    <name type="scientific">Candidatus Veblenbacteria bacterium RIFOXYB1_FULL_43_13</name>
    <dbReference type="NCBI Taxonomy" id="1802426"/>
    <lineage>
        <taxon>Bacteria</taxon>
        <taxon>Candidatus Vebleniibacteriota</taxon>
    </lineage>
</organism>
<dbReference type="Proteomes" id="UP000177575">
    <property type="component" value="Unassembled WGS sequence"/>
</dbReference>
<evidence type="ECO:0000313" key="3">
    <source>
        <dbReference type="Proteomes" id="UP000177575"/>
    </source>
</evidence>
<comment type="caution">
    <text evidence="2">The sequence shown here is derived from an EMBL/GenBank/DDBJ whole genome shotgun (WGS) entry which is preliminary data.</text>
</comment>
<dbReference type="EMBL" id="MHTC01000034">
    <property type="protein sequence ID" value="OHA54905.1"/>
    <property type="molecule type" value="Genomic_DNA"/>
</dbReference>
<feature type="compositionally biased region" description="Acidic residues" evidence="1">
    <location>
        <begin position="83"/>
        <end position="94"/>
    </location>
</feature>
<dbReference type="AlphaFoldDB" id="A0A1G2Q2U2"/>
<proteinExistence type="predicted"/>
<name>A0A1G2Q2U2_9BACT</name>
<gene>
    <name evidence="2" type="ORF">A2388_00570</name>
</gene>
<accession>A0A1G2Q2U2</accession>